<evidence type="ECO:0000313" key="1">
    <source>
        <dbReference type="EMBL" id="MFC4006572.1"/>
    </source>
</evidence>
<comment type="caution">
    <text evidence="1">The sequence shown here is derived from an EMBL/GenBank/DDBJ whole genome shotgun (WGS) entry which is preliminary data.</text>
</comment>
<protein>
    <submittedName>
        <fullName evidence="1">Uncharacterized protein</fullName>
    </submittedName>
</protein>
<name>A0ABV8FXU3_9ACTN</name>
<dbReference type="Proteomes" id="UP001595851">
    <property type="component" value="Unassembled WGS sequence"/>
</dbReference>
<accession>A0ABV8FXU3</accession>
<organism evidence="1 2">
    <name type="scientific">Nonomuraea purpurea</name>
    <dbReference type="NCBI Taxonomy" id="1849276"/>
    <lineage>
        <taxon>Bacteria</taxon>
        <taxon>Bacillati</taxon>
        <taxon>Actinomycetota</taxon>
        <taxon>Actinomycetes</taxon>
        <taxon>Streptosporangiales</taxon>
        <taxon>Streptosporangiaceae</taxon>
        <taxon>Nonomuraea</taxon>
    </lineage>
</organism>
<dbReference type="RefSeq" id="WP_379526712.1">
    <property type="nucleotide sequence ID" value="NZ_JBHSBI010000002.1"/>
</dbReference>
<evidence type="ECO:0000313" key="2">
    <source>
        <dbReference type="Proteomes" id="UP001595851"/>
    </source>
</evidence>
<dbReference type="EMBL" id="JBHSBI010000002">
    <property type="protein sequence ID" value="MFC4006572.1"/>
    <property type="molecule type" value="Genomic_DNA"/>
</dbReference>
<sequence>MTDERYVEGEIAARQHCRDVADILVSHLRASDHPQAETWAEALNWFRQKIKGGHLSIYAQREFDQRFGAVDWSAFPAAGAADAEPVEQGEVSR</sequence>
<proteinExistence type="predicted"/>
<keyword evidence="2" id="KW-1185">Reference proteome</keyword>
<gene>
    <name evidence="1" type="ORF">ACFOY2_05025</name>
</gene>
<reference evidence="2" key="1">
    <citation type="journal article" date="2019" name="Int. J. Syst. Evol. Microbiol.">
        <title>The Global Catalogue of Microorganisms (GCM) 10K type strain sequencing project: providing services to taxonomists for standard genome sequencing and annotation.</title>
        <authorList>
            <consortium name="The Broad Institute Genomics Platform"/>
            <consortium name="The Broad Institute Genome Sequencing Center for Infectious Disease"/>
            <person name="Wu L."/>
            <person name="Ma J."/>
        </authorList>
    </citation>
    <scope>NUCLEOTIDE SEQUENCE [LARGE SCALE GENOMIC DNA]</scope>
    <source>
        <strain evidence="2">TBRC 1276</strain>
    </source>
</reference>